<sequence length="281" mass="33051">MDEEMDIKCVKIENGEESEVIMEETNGSLQQQPSSSSQRNSQNGLIRQGPKLEEDEPMDQSGPPPDLEPVRPFTPPLRERTRSRSRERSAELQENLDQILRSEIELKKENKAKDNDYLHNVYYINDIEAVELPKSASQRISKVFGYIRYAVEAFENGSHIFYSSDNYEERRAISDYVRRKTIAEYKSLSRLFIIVRNEFIVHERFGELSILHSGVCLVPFDADLHKLPDNQRCYLSTIETFRTFYLKFPGFFNKDDVFVFEDFQYFGDSCKLYYFFCKFLI</sequence>
<proteinExistence type="predicted"/>
<feature type="region of interest" description="Disordered" evidence="1">
    <location>
        <begin position="1"/>
        <end position="93"/>
    </location>
</feature>
<keyword evidence="2" id="KW-1185">Reference proteome</keyword>
<dbReference type="AlphaFoldDB" id="A0A914PG30"/>
<dbReference type="WBParaSite" id="PDA_v2.g13730.t1">
    <property type="protein sequence ID" value="PDA_v2.g13730.t1"/>
    <property type="gene ID" value="PDA_v2.g13730"/>
</dbReference>
<accession>A0A914PG30</accession>
<evidence type="ECO:0000313" key="3">
    <source>
        <dbReference type="WBParaSite" id="PDA_v2.g13730.t1"/>
    </source>
</evidence>
<name>A0A914PG30_9BILA</name>
<feature type="compositionally biased region" description="Basic and acidic residues" evidence="1">
    <location>
        <begin position="77"/>
        <end position="91"/>
    </location>
</feature>
<organism evidence="2 3">
    <name type="scientific">Panagrolaimus davidi</name>
    <dbReference type="NCBI Taxonomy" id="227884"/>
    <lineage>
        <taxon>Eukaryota</taxon>
        <taxon>Metazoa</taxon>
        <taxon>Ecdysozoa</taxon>
        <taxon>Nematoda</taxon>
        <taxon>Chromadorea</taxon>
        <taxon>Rhabditida</taxon>
        <taxon>Tylenchina</taxon>
        <taxon>Panagrolaimomorpha</taxon>
        <taxon>Panagrolaimoidea</taxon>
        <taxon>Panagrolaimidae</taxon>
        <taxon>Panagrolaimus</taxon>
    </lineage>
</organism>
<feature type="compositionally biased region" description="Low complexity" evidence="1">
    <location>
        <begin position="28"/>
        <end position="42"/>
    </location>
</feature>
<protein>
    <submittedName>
        <fullName evidence="3">Uncharacterized protein</fullName>
    </submittedName>
</protein>
<reference evidence="3" key="1">
    <citation type="submission" date="2022-11" db="UniProtKB">
        <authorList>
            <consortium name="WormBaseParasite"/>
        </authorList>
    </citation>
    <scope>IDENTIFICATION</scope>
</reference>
<feature type="compositionally biased region" description="Basic and acidic residues" evidence="1">
    <location>
        <begin position="1"/>
        <end position="14"/>
    </location>
</feature>
<evidence type="ECO:0000256" key="1">
    <source>
        <dbReference type="SAM" id="MobiDB-lite"/>
    </source>
</evidence>
<evidence type="ECO:0000313" key="2">
    <source>
        <dbReference type="Proteomes" id="UP000887578"/>
    </source>
</evidence>
<feature type="compositionally biased region" description="Pro residues" evidence="1">
    <location>
        <begin position="62"/>
        <end position="75"/>
    </location>
</feature>
<dbReference type="Proteomes" id="UP000887578">
    <property type="component" value="Unplaced"/>
</dbReference>